<evidence type="ECO:0000313" key="2">
    <source>
        <dbReference type="EMBL" id="WIX08310.1"/>
    </source>
</evidence>
<dbReference type="InterPro" id="IPR002347">
    <property type="entry name" value="SDR_fam"/>
</dbReference>
<name>A0AAJ6KQD0_9XANT</name>
<sequence length="85" mass="8763">MSVAPGWIETEASVAFAQRMGGEAGTDYKGGKKIVMEWLGGIPVGRPAQPQEVADLIAFLASPRAASIAGSEYRIDGGTVPTLSA</sequence>
<evidence type="ECO:0000313" key="3">
    <source>
        <dbReference type="Proteomes" id="UP001228059"/>
    </source>
</evidence>
<accession>A0AAJ6KQD0</accession>
<dbReference type="Gene3D" id="3.40.50.720">
    <property type="entry name" value="NAD(P)-binding Rossmann-like Domain"/>
    <property type="match status" value="1"/>
</dbReference>
<proteinExistence type="inferred from homology"/>
<dbReference type="AlphaFoldDB" id="A0AAJ6KQD0"/>
<dbReference type="InterPro" id="IPR036291">
    <property type="entry name" value="NAD(P)-bd_dom_sf"/>
</dbReference>
<comment type="similarity">
    <text evidence="1">Belongs to the short-chain dehydrogenases/reductases (SDR) family.</text>
</comment>
<dbReference type="EMBL" id="CP127225">
    <property type="protein sequence ID" value="WIX08310.1"/>
    <property type="molecule type" value="Genomic_DNA"/>
</dbReference>
<evidence type="ECO:0000256" key="1">
    <source>
        <dbReference type="ARBA" id="ARBA00006484"/>
    </source>
</evidence>
<dbReference type="Proteomes" id="UP001228059">
    <property type="component" value="Chromosome"/>
</dbReference>
<gene>
    <name evidence="2" type="ORF">QN060_10335</name>
</gene>
<dbReference type="InterPro" id="IPR050259">
    <property type="entry name" value="SDR"/>
</dbReference>
<reference evidence="2 3" key="1">
    <citation type="submission" date="2023-05" db="EMBL/GenBank/DDBJ databases">
        <title>Complete Genome Resource of Xanthomonas oryzae pv. leersiae Strain YNJC Isolated From Plateau Japonica Rice in Southwest China.</title>
        <authorList>
            <person name="Aa X."/>
            <person name="Mei L."/>
            <person name="Liu P."/>
            <person name="Yang Y."/>
            <person name="Tang C."/>
            <person name="Zhang F."/>
            <person name="Dong C."/>
            <person name="Wang B."/>
            <person name="Chen X."/>
            <person name="Dai L."/>
        </authorList>
    </citation>
    <scope>NUCLEOTIDE SEQUENCE [LARGE SCALE GENOMIC DNA]</scope>
    <source>
        <strain evidence="2 3">YNJC</strain>
    </source>
</reference>
<dbReference type="PANTHER" id="PTHR42879:SF2">
    <property type="entry name" value="3-OXOACYL-[ACYL-CARRIER-PROTEIN] REDUCTASE FABG"/>
    <property type="match status" value="1"/>
</dbReference>
<dbReference type="Pfam" id="PF13561">
    <property type="entry name" value="adh_short_C2"/>
    <property type="match status" value="1"/>
</dbReference>
<dbReference type="SUPFAM" id="SSF51735">
    <property type="entry name" value="NAD(P)-binding Rossmann-fold domains"/>
    <property type="match status" value="1"/>
</dbReference>
<dbReference type="PANTHER" id="PTHR42879">
    <property type="entry name" value="3-OXOACYL-(ACYL-CARRIER-PROTEIN) REDUCTASE"/>
    <property type="match status" value="1"/>
</dbReference>
<organism evidence="2 3">
    <name type="scientific">Xanthomonas oryzae pv. leersiae</name>
    <dbReference type="NCBI Taxonomy" id="3112258"/>
    <lineage>
        <taxon>Bacteria</taxon>
        <taxon>Pseudomonadati</taxon>
        <taxon>Pseudomonadota</taxon>
        <taxon>Gammaproteobacteria</taxon>
        <taxon>Lysobacterales</taxon>
        <taxon>Lysobacteraceae</taxon>
        <taxon>Xanthomonas</taxon>
    </lineage>
</organism>
<protein>
    <submittedName>
        <fullName evidence="2">SDR family oxidoreductase</fullName>
    </submittedName>
</protein>